<comment type="caution">
    <text evidence="2">The sequence shown here is derived from an EMBL/GenBank/DDBJ whole genome shotgun (WGS) entry which is preliminary data.</text>
</comment>
<dbReference type="EMBL" id="QJSP01000003">
    <property type="protein sequence ID" value="PYE19529.1"/>
    <property type="molecule type" value="Genomic_DNA"/>
</dbReference>
<gene>
    <name evidence="2" type="ORF">DFR67_103442</name>
</gene>
<feature type="compositionally biased region" description="Basic and acidic residues" evidence="1">
    <location>
        <begin position="1"/>
        <end position="10"/>
    </location>
</feature>
<evidence type="ECO:0000256" key="1">
    <source>
        <dbReference type="SAM" id="MobiDB-lite"/>
    </source>
</evidence>
<keyword evidence="3" id="KW-1185">Reference proteome</keyword>
<reference evidence="2 3" key="1">
    <citation type="submission" date="2018-06" db="EMBL/GenBank/DDBJ databases">
        <title>Genomic Encyclopedia of Type Strains, Phase IV (KMG-IV): sequencing the most valuable type-strain genomes for metagenomic binning, comparative biology and taxonomic classification.</title>
        <authorList>
            <person name="Goeker M."/>
        </authorList>
    </citation>
    <scope>NUCLEOTIDE SEQUENCE [LARGE SCALE GENOMIC DNA]</scope>
    <source>
        <strain evidence="2 3">DSM 45521</strain>
    </source>
</reference>
<proteinExistence type="predicted"/>
<accession>A0A318S5X0</accession>
<feature type="region of interest" description="Disordered" evidence="1">
    <location>
        <begin position="179"/>
        <end position="200"/>
    </location>
</feature>
<feature type="compositionally biased region" description="Polar residues" evidence="1">
    <location>
        <begin position="181"/>
        <end position="200"/>
    </location>
</feature>
<organism evidence="2 3">
    <name type="scientific">Williamsia limnetica</name>
    <dbReference type="NCBI Taxonomy" id="882452"/>
    <lineage>
        <taxon>Bacteria</taxon>
        <taxon>Bacillati</taxon>
        <taxon>Actinomycetota</taxon>
        <taxon>Actinomycetes</taxon>
        <taxon>Mycobacteriales</taxon>
        <taxon>Nocardiaceae</taxon>
        <taxon>Williamsia</taxon>
    </lineage>
</organism>
<evidence type="ECO:0000313" key="3">
    <source>
        <dbReference type="Proteomes" id="UP000247591"/>
    </source>
</evidence>
<name>A0A318S5X0_WILLI</name>
<protein>
    <submittedName>
        <fullName evidence="2">Uncharacterized protein</fullName>
    </submittedName>
</protein>
<dbReference type="AlphaFoldDB" id="A0A318S5X0"/>
<sequence>MTVHRDEVATRGKRQLRMSQPSRSAGGEPVHGLQHRAIIGMRAFCAKSRMATRVRAQSQDSRNLKLRKVSPGADLGDALACYHSSHSGRPGGYPRMPSSFGVSRLTVLDAIPGHCITRIVQVIPETTIFKHHLSFPDQVTALCDSLMTHPGAFVYRANGSSVGGSASRASRMSWARNSSSTFSDEYGSTRNSSAAHQTGA</sequence>
<evidence type="ECO:0000313" key="2">
    <source>
        <dbReference type="EMBL" id="PYE19529.1"/>
    </source>
</evidence>
<feature type="region of interest" description="Disordered" evidence="1">
    <location>
        <begin position="1"/>
        <end position="31"/>
    </location>
</feature>
<dbReference type="Proteomes" id="UP000247591">
    <property type="component" value="Unassembled WGS sequence"/>
</dbReference>